<proteinExistence type="predicted"/>
<sequence length="175" mass="19976">MNAAAILDAIASKHRDCALIREVQVNDREALAEWRADWDRAEEEEAKRTGDWETYQARLRQPCPPTARRIDGLLFGGGQSRTAIEVKISRADYQRETDAKRRMWRTITNRFVYATPAGLLQPDEIPDGCGLWEIDPDGRVTITKRAKANRNPEPIPHQVLVALAYRLTRKATDDH</sequence>
<protein>
    <submittedName>
        <fullName evidence="1">Uncharacterized protein</fullName>
    </submittedName>
</protein>
<name>A0ABU3WMB8_9NOCA</name>
<evidence type="ECO:0000313" key="1">
    <source>
        <dbReference type="EMBL" id="MDV2475134.1"/>
    </source>
</evidence>
<dbReference type="EMBL" id="WBMO01000001">
    <property type="protein sequence ID" value="MDV2475134.1"/>
    <property type="molecule type" value="Genomic_DNA"/>
</dbReference>
<accession>A0ABU3WMB8</accession>
<organism evidence="1 2">
    <name type="scientific">Rhodococcus zopfii</name>
    <dbReference type="NCBI Taxonomy" id="43772"/>
    <lineage>
        <taxon>Bacteria</taxon>
        <taxon>Bacillati</taxon>
        <taxon>Actinomycetota</taxon>
        <taxon>Actinomycetes</taxon>
        <taxon>Mycobacteriales</taxon>
        <taxon>Nocardiaceae</taxon>
        <taxon>Rhodococcus</taxon>
    </lineage>
</organism>
<reference evidence="1 2" key="1">
    <citation type="submission" date="2019-10" db="EMBL/GenBank/DDBJ databases">
        <title>Draft Genome Assembly of Rhodococcus zopfii DSM44189.</title>
        <authorList>
            <person name="Sutton J.M."/>
            <person name="Akob D.M."/>
            <person name="Bushman T.J."/>
        </authorList>
    </citation>
    <scope>NUCLEOTIDE SEQUENCE [LARGE SCALE GENOMIC DNA]</scope>
    <source>
        <strain evidence="1 2">DSM 44189</strain>
    </source>
</reference>
<gene>
    <name evidence="1" type="ORF">F8M49_06315</name>
</gene>
<comment type="caution">
    <text evidence="1">The sequence shown here is derived from an EMBL/GenBank/DDBJ whole genome shotgun (WGS) entry which is preliminary data.</text>
</comment>
<dbReference type="Proteomes" id="UP001275440">
    <property type="component" value="Unassembled WGS sequence"/>
</dbReference>
<evidence type="ECO:0000313" key="2">
    <source>
        <dbReference type="Proteomes" id="UP001275440"/>
    </source>
</evidence>
<keyword evidence="2" id="KW-1185">Reference proteome</keyword>